<dbReference type="SMART" id="SM00823">
    <property type="entry name" value="PKS_PP"/>
    <property type="match status" value="1"/>
</dbReference>
<proteinExistence type="predicted"/>
<dbReference type="Pfam" id="PF00501">
    <property type="entry name" value="AMP-binding"/>
    <property type="match status" value="2"/>
</dbReference>
<dbReference type="Gene3D" id="3.40.50.12780">
    <property type="entry name" value="N-terminal domain of ligase-like"/>
    <property type="match status" value="1"/>
</dbReference>
<dbReference type="InterPro" id="IPR000873">
    <property type="entry name" value="AMP-dep_synth/lig_dom"/>
</dbReference>
<dbReference type="SUPFAM" id="SSF52777">
    <property type="entry name" value="CoA-dependent acyltransferases"/>
    <property type="match status" value="2"/>
</dbReference>
<dbReference type="SUPFAM" id="SSF47336">
    <property type="entry name" value="ACP-like"/>
    <property type="match status" value="1"/>
</dbReference>
<dbReference type="InterPro" id="IPR020806">
    <property type="entry name" value="PKS_PP-bd"/>
</dbReference>
<dbReference type="AlphaFoldDB" id="A0A7D3ZUQ8"/>
<dbReference type="Proteomes" id="UP000501240">
    <property type="component" value="Chromosome"/>
</dbReference>
<dbReference type="GO" id="GO:0043041">
    <property type="term" value="P:amino acid activation for nonribosomal peptide biosynthetic process"/>
    <property type="evidence" value="ECO:0007669"/>
    <property type="project" value="TreeGrafter"/>
</dbReference>
<dbReference type="GO" id="GO:0044550">
    <property type="term" value="P:secondary metabolite biosynthetic process"/>
    <property type="evidence" value="ECO:0007669"/>
    <property type="project" value="TreeGrafter"/>
</dbReference>
<dbReference type="PANTHER" id="PTHR45527:SF1">
    <property type="entry name" value="FATTY ACID SYNTHASE"/>
    <property type="match status" value="1"/>
</dbReference>
<dbReference type="PANTHER" id="PTHR45527">
    <property type="entry name" value="NONRIBOSOMAL PEPTIDE SYNTHETASE"/>
    <property type="match status" value="1"/>
</dbReference>
<dbReference type="GO" id="GO:0008610">
    <property type="term" value="P:lipid biosynthetic process"/>
    <property type="evidence" value="ECO:0007669"/>
    <property type="project" value="UniProtKB-ARBA"/>
</dbReference>
<dbReference type="PROSITE" id="PS50075">
    <property type="entry name" value="CARRIER"/>
    <property type="match status" value="1"/>
</dbReference>
<evidence type="ECO:0000259" key="4">
    <source>
        <dbReference type="PROSITE" id="PS50075"/>
    </source>
</evidence>
<dbReference type="GO" id="GO:0005737">
    <property type="term" value="C:cytoplasm"/>
    <property type="evidence" value="ECO:0007669"/>
    <property type="project" value="TreeGrafter"/>
</dbReference>
<keyword evidence="6" id="KW-1185">Reference proteome</keyword>
<dbReference type="Pfam" id="PF00668">
    <property type="entry name" value="Condensation"/>
    <property type="match status" value="1"/>
</dbReference>
<dbReference type="InterPro" id="IPR042099">
    <property type="entry name" value="ANL_N_sf"/>
</dbReference>
<dbReference type="Gene3D" id="1.10.1200.10">
    <property type="entry name" value="ACP-like"/>
    <property type="match status" value="1"/>
</dbReference>
<protein>
    <submittedName>
        <fullName evidence="5">Non-ribosomal peptide synthetase</fullName>
    </submittedName>
</protein>
<evidence type="ECO:0000256" key="1">
    <source>
        <dbReference type="ARBA" id="ARBA00001957"/>
    </source>
</evidence>
<dbReference type="Gene3D" id="3.30.559.10">
    <property type="entry name" value="Chloramphenicol acetyltransferase-like domain"/>
    <property type="match status" value="1"/>
</dbReference>
<dbReference type="GO" id="GO:0031177">
    <property type="term" value="F:phosphopantetheine binding"/>
    <property type="evidence" value="ECO:0007669"/>
    <property type="project" value="InterPro"/>
</dbReference>
<feature type="domain" description="Carrier" evidence="4">
    <location>
        <begin position="918"/>
        <end position="991"/>
    </location>
</feature>
<keyword evidence="2" id="KW-0596">Phosphopantetheine</keyword>
<dbReference type="InterPro" id="IPR036736">
    <property type="entry name" value="ACP-like_sf"/>
</dbReference>
<evidence type="ECO:0000256" key="2">
    <source>
        <dbReference type="ARBA" id="ARBA00022450"/>
    </source>
</evidence>
<evidence type="ECO:0000313" key="6">
    <source>
        <dbReference type="Proteomes" id="UP000501240"/>
    </source>
</evidence>
<organism evidence="5 6">
    <name type="scientific">Actinomadura verrucosospora</name>
    <dbReference type="NCBI Taxonomy" id="46165"/>
    <lineage>
        <taxon>Bacteria</taxon>
        <taxon>Bacillati</taxon>
        <taxon>Actinomycetota</taxon>
        <taxon>Actinomycetes</taxon>
        <taxon>Streptosporangiales</taxon>
        <taxon>Thermomonosporaceae</taxon>
        <taxon>Actinomadura</taxon>
    </lineage>
</organism>
<dbReference type="InterPro" id="IPR001242">
    <property type="entry name" value="Condensation_dom"/>
</dbReference>
<dbReference type="InterPro" id="IPR009081">
    <property type="entry name" value="PP-bd_ACP"/>
</dbReference>
<dbReference type="RefSeq" id="WP_173092955.1">
    <property type="nucleotide sequence ID" value="NZ_CP053892.1"/>
</dbReference>
<evidence type="ECO:0000256" key="3">
    <source>
        <dbReference type="ARBA" id="ARBA00022553"/>
    </source>
</evidence>
<accession>A0A7D3ZUQ8</accession>
<dbReference type="SUPFAM" id="SSF56801">
    <property type="entry name" value="Acetyl-CoA synthetase-like"/>
    <property type="match status" value="1"/>
</dbReference>
<evidence type="ECO:0000313" key="5">
    <source>
        <dbReference type="EMBL" id="QKG19186.1"/>
    </source>
</evidence>
<name>A0A7D3ZUQ8_ACTVE</name>
<reference evidence="5 6" key="1">
    <citation type="submission" date="2020-05" db="EMBL/GenBank/DDBJ databases">
        <title>Actinomadura verrucosospora NRRL-B18236 (PFL_A860) Genome sequencing and assembly.</title>
        <authorList>
            <person name="Samborskyy M."/>
        </authorList>
    </citation>
    <scope>NUCLEOTIDE SEQUENCE [LARGE SCALE GENOMIC DNA]</scope>
    <source>
        <strain evidence="5 6">NRRL:B18236</strain>
    </source>
</reference>
<dbReference type="Gene3D" id="3.30.559.30">
    <property type="entry name" value="Nonribosomal peptide synthetase, condensation domain"/>
    <property type="match status" value="1"/>
</dbReference>
<dbReference type="Pfam" id="PF00550">
    <property type="entry name" value="PP-binding"/>
    <property type="match status" value="1"/>
</dbReference>
<sequence>MDSRIGQDVRPGRDGASAKEKALWLLEKLVPGTGINNIAVALHVDGRLRQEALETSIGAVAGRHKILRTVFSESDAGLVKEVIPASAFAVAIEPLELSGGPLEEDVAEFAGRPFDLDGRPLLRAGLAAHPDGDVLCLAFHHLVSDLLSVAAFMRAFVPVYDAVSAGRPAPPQPPEPAPASRDARAMEADLAYWREHLRGYAPTGLDLWCGLPRPGTPLMTGGSVTRTLSPEGQAAVVRLQREVRAPVAAVLLAAYFALLAAHGAGPDLVVGSPLDVRGPRSQAMGYHVNVVPLRLQVDLDEGFRQLAKRARDTFLGAMSHAGASVDDLSAELPRTGSSWSTTLYRHFFNFLPDISSGDLAIGGMGARLLTIPNPFSKFDLELFAVPSKAEIWFRYATEILDRADVEALLRRYEALLIEAVRDVDRPLRELAGWSADDRAIADAANLTAKPITPDTVPEAFLSWARTAPDEPAVVDGPRTLSYRQVRDAAAGVRNLLHGAGVGPGDVVAVDVPHGADLVTAVLGIWLAGAAYLPDAASAASAGAKVVLVGAGAGTSGEGELPLDAAVPDPTAPEPAAAPAGVACLLPADAPSGSASPGPVRLGHRGIANLAAHFAAELAARPGTGTLSLADPASSGSLLELFMPLASGGRVVIAPDKARTDPAVLRRTVEEHRVEIVQLPPGASARVLDGLSGVRVLARAEDLPSWLARRLADDGCQVHAVRGGARTCGWALSGRLDDEGSLPGERPIANTRAFVLAPDGRELPTGVRGELGIAGAGVTPDAPDGPPYGRLHRTGELVRRRPDGALERLGRLGRRVVVAESAIDLDRVEAALTGEPGVTAAAALVVAAPEAGDTLVAFAETEAEPHWRPPAGVPGLVIRLEALHRGADGLVDHDALALLALEHLAAGTSASATSASVPPADDELVQRLVELWERLLKVEVTAETGFFEAGGHSLLAAVLAQEVEEMTGVHLELSEIFEHKTPVALAARLAAG</sequence>
<dbReference type="GO" id="GO:0003824">
    <property type="term" value="F:catalytic activity"/>
    <property type="evidence" value="ECO:0007669"/>
    <property type="project" value="InterPro"/>
</dbReference>
<gene>
    <name evidence="5" type="ORF">ACTIVE_0822</name>
</gene>
<keyword evidence="3" id="KW-0597">Phosphoprotein</keyword>
<dbReference type="InterPro" id="IPR023213">
    <property type="entry name" value="CAT-like_dom_sf"/>
</dbReference>
<comment type="cofactor">
    <cofactor evidence="1">
        <name>pantetheine 4'-phosphate</name>
        <dbReference type="ChEBI" id="CHEBI:47942"/>
    </cofactor>
</comment>
<dbReference type="EMBL" id="CP053892">
    <property type="protein sequence ID" value="QKG19186.1"/>
    <property type="molecule type" value="Genomic_DNA"/>
</dbReference>